<keyword evidence="2" id="KW-0812">Transmembrane</keyword>
<evidence type="ECO:0000256" key="2">
    <source>
        <dbReference type="SAM" id="Phobius"/>
    </source>
</evidence>
<feature type="transmembrane region" description="Helical" evidence="2">
    <location>
        <begin position="9"/>
        <end position="31"/>
    </location>
</feature>
<keyword evidence="2" id="KW-1133">Transmembrane helix</keyword>
<protein>
    <submittedName>
        <fullName evidence="3">Uncharacterized protein</fullName>
    </submittedName>
</protein>
<dbReference type="Proteomes" id="UP000094378">
    <property type="component" value="Chromosome"/>
</dbReference>
<feature type="transmembrane region" description="Helical" evidence="2">
    <location>
        <begin position="46"/>
        <end position="69"/>
    </location>
</feature>
<organism evidence="3 4">
    <name type="scientific">Spiroplasma helicoides</name>
    <dbReference type="NCBI Taxonomy" id="216938"/>
    <lineage>
        <taxon>Bacteria</taxon>
        <taxon>Bacillati</taxon>
        <taxon>Mycoplasmatota</taxon>
        <taxon>Mollicutes</taxon>
        <taxon>Entomoplasmatales</taxon>
        <taxon>Spiroplasmataceae</taxon>
        <taxon>Spiroplasma</taxon>
    </lineage>
</organism>
<dbReference type="EMBL" id="CP017015">
    <property type="protein sequence ID" value="AOG60130.1"/>
    <property type="molecule type" value="Genomic_DNA"/>
</dbReference>
<feature type="region of interest" description="Disordered" evidence="1">
    <location>
        <begin position="264"/>
        <end position="287"/>
    </location>
</feature>
<sequence>MDKLKIWKFFMALAVTGLCILNCIFAFYVFYDGSGYYFKFNSDNILVINIIIFTASILYLFTTILHLSLKNSASKAFGVINLIISVVIIAALPITLLPNNILGEASWYKVVFVIPAIALICSDSILTVLKLTGKLNPVIQQNITQVVSNAASQPDIMGDNIGMNVPLSNIELKDATELKMKIQMMQSGLSKSYDEAIEEIEKTGQLNGMELKGILDDLEDETPTIIPYSYEQVNKSNASNNVNKQSRANGNEINFEDPLAELQGGSNSMDYESINSTSLSGEKDNLNTSAYKYLSRRVKDDRGDAH</sequence>
<accession>A0A1B3SJN2</accession>
<evidence type="ECO:0000313" key="3">
    <source>
        <dbReference type="EMBL" id="AOG60130.1"/>
    </source>
</evidence>
<keyword evidence="2" id="KW-0472">Membrane</keyword>
<dbReference type="AlphaFoldDB" id="A0A1B3SJN2"/>
<dbReference type="OrthoDB" id="389749at2"/>
<gene>
    <name evidence="3" type="ORF">SHELI_v1c01750</name>
</gene>
<reference evidence="3 4" key="1">
    <citation type="submission" date="2016-08" db="EMBL/GenBank/DDBJ databases">
        <title>Complete genome sequence of Spiroplasma helicoides TABS-2 (DSM 22551).</title>
        <authorList>
            <person name="Shen W.-Y."/>
            <person name="Lo W.-S."/>
            <person name="Lai Y.-C."/>
            <person name="Kuo C.-H."/>
        </authorList>
    </citation>
    <scope>NUCLEOTIDE SEQUENCE [LARGE SCALE GENOMIC DNA]</scope>
    <source>
        <strain evidence="3 4">TABS-2</strain>
    </source>
</reference>
<proteinExistence type="predicted"/>
<dbReference type="STRING" id="216938.SHELI_v1c01750"/>
<dbReference type="PATRIC" id="fig|216938.3.peg.175"/>
<dbReference type="KEGG" id="shj:SHELI_v1c01750"/>
<feature type="transmembrane region" description="Helical" evidence="2">
    <location>
        <begin position="76"/>
        <end position="95"/>
    </location>
</feature>
<name>A0A1B3SJN2_9MOLU</name>
<evidence type="ECO:0000256" key="1">
    <source>
        <dbReference type="SAM" id="MobiDB-lite"/>
    </source>
</evidence>
<keyword evidence="4" id="KW-1185">Reference proteome</keyword>
<evidence type="ECO:0000313" key="4">
    <source>
        <dbReference type="Proteomes" id="UP000094378"/>
    </source>
</evidence>
<dbReference type="RefSeq" id="WP_069115906.1">
    <property type="nucleotide sequence ID" value="NZ_CP017015.1"/>
</dbReference>
<feature type="transmembrane region" description="Helical" evidence="2">
    <location>
        <begin position="107"/>
        <end position="129"/>
    </location>
</feature>